<proteinExistence type="predicted"/>
<dbReference type="Pfam" id="PF00385">
    <property type="entry name" value="Chromo"/>
    <property type="match status" value="1"/>
</dbReference>
<evidence type="ECO:0000313" key="5">
    <source>
        <dbReference type="WBParaSite" id="HPBE_0002557601-mRNA-1"/>
    </source>
</evidence>
<organism evidence="4 5">
    <name type="scientific">Heligmosomoides polygyrus</name>
    <name type="common">Parasitic roundworm</name>
    <dbReference type="NCBI Taxonomy" id="6339"/>
    <lineage>
        <taxon>Eukaryota</taxon>
        <taxon>Metazoa</taxon>
        <taxon>Ecdysozoa</taxon>
        <taxon>Nematoda</taxon>
        <taxon>Chromadorea</taxon>
        <taxon>Rhabditida</taxon>
        <taxon>Rhabditina</taxon>
        <taxon>Rhabditomorpha</taxon>
        <taxon>Strongyloidea</taxon>
        <taxon>Heligmosomidae</taxon>
        <taxon>Heligmosomoides</taxon>
    </lineage>
</organism>
<accession>A0A3P8I226</accession>
<evidence type="ECO:0000259" key="2">
    <source>
        <dbReference type="PROSITE" id="PS50013"/>
    </source>
</evidence>
<reference evidence="3 4" key="1">
    <citation type="submission" date="2018-11" db="EMBL/GenBank/DDBJ databases">
        <authorList>
            <consortium name="Pathogen Informatics"/>
        </authorList>
    </citation>
    <scope>NUCLEOTIDE SEQUENCE [LARGE SCALE GENOMIC DNA]</scope>
</reference>
<protein>
    <submittedName>
        <fullName evidence="5">Chromo domain-containing protein</fullName>
    </submittedName>
</protein>
<evidence type="ECO:0000256" key="1">
    <source>
        <dbReference type="SAM" id="MobiDB-lite"/>
    </source>
</evidence>
<dbReference type="Gene3D" id="2.40.50.40">
    <property type="match status" value="1"/>
</dbReference>
<accession>A0A183GSA6</accession>
<dbReference type="InterPro" id="IPR023780">
    <property type="entry name" value="Chromo_domain"/>
</dbReference>
<dbReference type="InterPro" id="IPR016197">
    <property type="entry name" value="Chromo-like_dom_sf"/>
</dbReference>
<dbReference type="InterPro" id="IPR000953">
    <property type="entry name" value="Chromo/chromo_shadow_dom"/>
</dbReference>
<dbReference type="AlphaFoldDB" id="A0A183GSA6"/>
<feature type="region of interest" description="Disordered" evidence="1">
    <location>
        <begin position="184"/>
        <end position="205"/>
    </location>
</feature>
<evidence type="ECO:0000313" key="3">
    <source>
        <dbReference type="EMBL" id="VDP52199.1"/>
    </source>
</evidence>
<dbReference type="EMBL" id="UZAH01038152">
    <property type="protein sequence ID" value="VDP52199.1"/>
    <property type="molecule type" value="Genomic_DNA"/>
</dbReference>
<evidence type="ECO:0000313" key="4">
    <source>
        <dbReference type="Proteomes" id="UP000050761"/>
    </source>
</evidence>
<name>A0A183GSA6_HELPZ</name>
<dbReference type="SMART" id="SM00298">
    <property type="entry name" value="CHROMO"/>
    <property type="match status" value="1"/>
</dbReference>
<reference evidence="5" key="2">
    <citation type="submission" date="2019-09" db="UniProtKB">
        <authorList>
            <consortium name="WormBaseParasite"/>
        </authorList>
    </citation>
    <scope>IDENTIFICATION</scope>
</reference>
<dbReference type="CDD" id="cd00024">
    <property type="entry name" value="CD_CSD"/>
    <property type="match status" value="1"/>
</dbReference>
<dbReference type="WBParaSite" id="HPBE_0002557601-mRNA-1">
    <property type="protein sequence ID" value="HPBE_0002557601-mRNA-1"/>
    <property type="gene ID" value="HPBE_0002557601"/>
</dbReference>
<gene>
    <name evidence="3" type="ORF">HPBE_LOCUS25575</name>
</gene>
<dbReference type="OrthoDB" id="5907903at2759"/>
<dbReference type="Proteomes" id="UP000050761">
    <property type="component" value="Unassembled WGS sequence"/>
</dbReference>
<feature type="domain" description="Chromo" evidence="2">
    <location>
        <begin position="238"/>
        <end position="296"/>
    </location>
</feature>
<feature type="compositionally biased region" description="Acidic residues" evidence="1">
    <location>
        <begin position="349"/>
        <end position="361"/>
    </location>
</feature>
<dbReference type="SUPFAM" id="SSF54160">
    <property type="entry name" value="Chromo domain-like"/>
    <property type="match status" value="1"/>
</dbReference>
<dbReference type="PROSITE" id="PS50013">
    <property type="entry name" value="CHROMO_2"/>
    <property type="match status" value="1"/>
</dbReference>
<sequence>MCDKIKVELLYIQTQLRTLFTLPPILVAMGSTTAHPWDEIITSPAYDDNDRPMCLKKDLLDRRITEDLKSLEDHRSTIERCREEAFLGDREEREKFEAQCLSSFHTIVSALQNLTSASDTAATTQTLMTDQHRLLHDHLHSATAKLRTSIEAAVRSRNSAEPIRGLDKEMQTIPYRGVDQSTQKWSSVQVTRKTQTTTKQENKRTQTRRVRFAEEQTQTATEVKAENSTQTEWLEEVYEVERIVGHRRSLAGMEYRVRWCGYPEECDDWILDSKTDCSEAIKEYWESMKKEVPGPPKKRNHDETCEDEGSSKSVFSQEPKRNTPPATEALQEREELENKAAEDIAVQVDADEEEDDLERER</sequence>
<feature type="region of interest" description="Disordered" evidence="1">
    <location>
        <begin position="288"/>
        <end position="361"/>
    </location>
</feature>
<feature type="compositionally biased region" description="Basic and acidic residues" evidence="1">
    <location>
        <begin position="330"/>
        <end position="342"/>
    </location>
</feature>
<keyword evidence="4" id="KW-1185">Reference proteome</keyword>